<organism evidence="14 15">
    <name type="scientific">Natronospirillum operosum</name>
    <dbReference type="NCBI Taxonomy" id="2759953"/>
    <lineage>
        <taxon>Bacteria</taxon>
        <taxon>Pseudomonadati</taxon>
        <taxon>Pseudomonadota</taxon>
        <taxon>Gammaproteobacteria</taxon>
        <taxon>Oceanospirillales</taxon>
        <taxon>Natronospirillaceae</taxon>
        <taxon>Natronospirillum</taxon>
    </lineage>
</organism>
<keyword evidence="11 12" id="KW-0119">Carbohydrate metabolism</keyword>
<reference evidence="14 15" key="1">
    <citation type="submission" date="2019-04" db="EMBL/GenBank/DDBJ databases">
        <title>Natronospirillum operosus gen. nov., sp. nov., a haloalkaliphilic satellite isolated from decaying biomass of laboratory culture of cyanobacterium Geitlerinema sp. and proposal of Natronospirillaceae fam. nov. and Saccharospirillaceae fam. nov.</title>
        <authorList>
            <person name="Kevbrin V."/>
            <person name="Boltyanskaya Y."/>
            <person name="Koziaeva V."/>
            <person name="Grouzdev D.S."/>
            <person name="Park M."/>
            <person name="Cho J."/>
        </authorList>
    </citation>
    <scope>NUCLEOTIDE SEQUENCE [LARGE SCALE GENOMIC DNA]</scope>
    <source>
        <strain evidence="14 15">G-116</strain>
    </source>
</reference>
<protein>
    <recommendedName>
        <fullName evidence="3 12">Ribokinase</fullName>
        <shortName evidence="12">RK</shortName>
        <ecNumber evidence="2 12">2.7.1.15</ecNumber>
    </recommendedName>
</protein>
<dbReference type="PRINTS" id="PR00990">
    <property type="entry name" value="RIBOKINASE"/>
</dbReference>
<comment type="function">
    <text evidence="12">Catalyzes the phosphorylation of ribose at O-5 in a reaction requiring ATP and magnesium. The resulting D-ribose-5-phosphate can then be used either for sythesis of nucleotides, histidine, and tryptophan, or as a component of the pentose phosphate pathway.</text>
</comment>
<evidence type="ECO:0000259" key="13">
    <source>
        <dbReference type="Pfam" id="PF00294"/>
    </source>
</evidence>
<comment type="caution">
    <text evidence="12">Lacks conserved residue(s) required for the propagation of feature annotation.</text>
</comment>
<feature type="active site" description="Proton acceptor" evidence="12">
    <location>
        <position position="262"/>
    </location>
</feature>
<accession>A0A4Z0W5Q1</accession>
<comment type="similarity">
    <text evidence="12">Belongs to the carbohydrate kinase PfkB family. Ribokinase subfamily.</text>
</comment>
<evidence type="ECO:0000256" key="6">
    <source>
        <dbReference type="ARBA" id="ARBA00022741"/>
    </source>
</evidence>
<feature type="binding site" evidence="12">
    <location>
        <position position="262"/>
    </location>
    <ligand>
        <name>substrate</name>
    </ligand>
</feature>
<comment type="catalytic activity">
    <reaction evidence="12">
        <text>D-ribose + ATP = D-ribose 5-phosphate + ADP + H(+)</text>
        <dbReference type="Rhea" id="RHEA:13697"/>
        <dbReference type="ChEBI" id="CHEBI:15378"/>
        <dbReference type="ChEBI" id="CHEBI:30616"/>
        <dbReference type="ChEBI" id="CHEBI:47013"/>
        <dbReference type="ChEBI" id="CHEBI:78346"/>
        <dbReference type="ChEBI" id="CHEBI:456216"/>
        <dbReference type="EC" id="2.7.1.15"/>
    </reaction>
</comment>
<dbReference type="PANTHER" id="PTHR10584:SF166">
    <property type="entry name" value="RIBOKINASE"/>
    <property type="match status" value="1"/>
</dbReference>
<dbReference type="NCBIfam" id="TIGR02152">
    <property type="entry name" value="D_ribokin_bact"/>
    <property type="match status" value="1"/>
</dbReference>
<comment type="cofactor">
    <cofactor evidence="12">
        <name>Mg(2+)</name>
        <dbReference type="ChEBI" id="CHEBI:18420"/>
    </cofactor>
    <text evidence="12">Requires a divalent cation, most likely magnesium in vivo, as an electrophilic catalyst to aid phosphoryl group transfer. It is the chelate of the metal and the nucleotide that is the actual substrate.</text>
</comment>
<comment type="subcellular location">
    <subcellularLocation>
        <location evidence="12">Cytoplasm</location>
    </subcellularLocation>
</comment>
<dbReference type="InterPro" id="IPR011877">
    <property type="entry name" value="Ribokinase"/>
</dbReference>
<evidence type="ECO:0000256" key="4">
    <source>
        <dbReference type="ARBA" id="ARBA00022679"/>
    </source>
</evidence>
<comment type="pathway">
    <text evidence="12">Carbohydrate metabolism; D-ribose degradation; D-ribose 5-phosphate from beta-D-ribopyranose: step 2/2.</text>
</comment>
<feature type="binding site" evidence="12">
    <location>
        <position position="193"/>
    </location>
    <ligand>
        <name>ATP</name>
        <dbReference type="ChEBI" id="CHEBI:30616"/>
    </ligand>
</feature>
<feature type="binding site" evidence="12">
    <location>
        <begin position="229"/>
        <end position="234"/>
    </location>
    <ligand>
        <name>ATP</name>
        <dbReference type="ChEBI" id="CHEBI:30616"/>
    </ligand>
</feature>
<dbReference type="OrthoDB" id="9775849at2"/>
<dbReference type="Pfam" id="PF00294">
    <property type="entry name" value="PfkB"/>
    <property type="match status" value="1"/>
</dbReference>
<dbReference type="InterPro" id="IPR029056">
    <property type="entry name" value="Ribokinase-like"/>
</dbReference>
<comment type="similarity">
    <text evidence="1">Belongs to the carbohydrate kinase pfkB family.</text>
</comment>
<dbReference type="PROSITE" id="PS00584">
    <property type="entry name" value="PFKB_KINASES_2"/>
    <property type="match status" value="1"/>
</dbReference>
<dbReference type="EC" id="2.7.1.15" evidence="2 12"/>
<keyword evidence="10 12" id="KW-0630">Potassium</keyword>
<feature type="domain" description="Carbohydrate kinase PfkB" evidence="13">
    <location>
        <begin position="5"/>
        <end position="303"/>
    </location>
</feature>
<feature type="binding site" evidence="12">
    <location>
        <position position="149"/>
    </location>
    <ligand>
        <name>substrate</name>
    </ligand>
</feature>
<comment type="subunit">
    <text evidence="12">Homodimer.</text>
</comment>
<keyword evidence="15" id="KW-1185">Reference proteome</keyword>
<feature type="binding site" evidence="12">
    <location>
        <position position="258"/>
    </location>
    <ligand>
        <name>K(+)</name>
        <dbReference type="ChEBI" id="CHEBI:29103"/>
    </ligand>
</feature>
<dbReference type="Proteomes" id="UP000297475">
    <property type="component" value="Unassembled WGS sequence"/>
</dbReference>
<keyword evidence="9 12" id="KW-0460">Magnesium</keyword>
<dbReference type="InterPro" id="IPR002173">
    <property type="entry name" value="Carboh/pur_kinase_PfkB_CS"/>
</dbReference>
<feature type="binding site" evidence="12">
    <location>
        <position position="292"/>
    </location>
    <ligand>
        <name>K(+)</name>
        <dbReference type="ChEBI" id="CHEBI:29103"/>
    </ligand>
</feature>
<evidence type="ECO:0000256" key="10">
    <source>
        <dbReference type="ARBA" id="ARBA00022958"/>
    </source>
</evidence>
<keyword evidence="5 12" id="KW-0479">Metal-binding</keyword>
<evidence type="ECO:0000256" key="3">
    <source>
        <dbReference type="ARBA" id="ARBA00016943"/>
    </source>
</evidence>
<dbReference type="GO" id="GO:0005829">
    <property type="term" value="C:cytosol"/>
    <property type="evidence" value="ECO:0007669"/>
    <property type="project" value="TreeGrafter"/>
</dbReference>
<evidence type="ECO:0000256" key="9">
    <source>
        <dbReference type="ARBA" id="ARBA00022842"/>
    </source>
</evidence>
<dbReference type="InterPro" id="IPR002139">
    <property type="entry name" value="Ribo/fructo_kinase"/>
</dbReference>
<dbReference type="GO" id="GO:0005524">
    <property type="term" value="F:ATP binding"/>
    <property type="evidence" value="ECO:0007669"/>
    <property type="project" value="UniProtKB-UniRule"/>
</dbReference>
<evidence type="ECO:0000256" key="7">
    <source>
        <dbReference type="ARBA" id="ARBA00022777"/>
    </source>
</evidence>
<evidence type="ECO:0000313" key="14">
    <source>
        <dbReference type="EMBL" id="TGG92420.1"/>
    </source>
</evidence>
<dbReference type="NCBIfam" id="NF008353">
    <property type="entry name" value="PRK11142.1"/>
    <property type="match status" value="1"/>
</dbReference>
<dbReference type="AlphaFoldDB" id="A0A4Z0W5Q1"/>
<sequence>MPRGITILGSVNLDHVVRVPHFPEPGETLTGTHYEVFHGGKGANQALATARALPASVSCDALLPVHFLAAIGQDAGGRALVQALSDDGINTDHVLELSGERTGVALIQVNAEGENCITIVPNANGQFQALTSEQAGVLARTSWLLVQHEVPHALNLAAIRQVKISGGQVILNPAPMRDFELSMLTDVDILTPNETELEALTGIPVSDETSLAAACEIIHQAGVPTVLVTLGARGVWLSQQHEDGVLIPGKTVTAVDTTGAGDTFNGALVSQLAQGTSIKNAIRYAQAAAALAVTVAGAQPAIPRAPDIKKFLEQ</sequence>
<feature type="binding site" evidence="12">
    <location>
        <position position="297"/>
    </location>
    <ligand>
        <name>K(+)</name>
        <dbReference type="ChEBI" id="CHEBI:29103"/>
    </ligand>
</feature>
<feature type="binding site" evidence="12">
    <location>
        <begin position="12"/>
        <end position="14"/>
    </location>
    <ligand>
        <name>substrate</name>
    </ligand>
</feature>
<name>A0A4Z0W5Q1_9GAMM</name>
<dbReference type="GO" id="GO:0019303">
    <property type="term" value="P:D-ribose catabolic process"/>
    <property type="evidence" value="ECO:0007669"/>
    <property type="project" value="UniProtKB-UniRule"/>
</dbReference>
<comment type="activity regulation">
    <text evidence="12">Activated by a monovalent cation that binds near, but not in, the active site. The most likely occupant of the site in vivo is potassium. Ion binding induces a conformational change that may alter substrate affinity.</text>
</comment>
<feature type="binding site" evidence="12">
    <location>
        <begin position="40"/>
        <end position="44"/>
    </location>
    <ligand>
        <name>substrate</name>
    </ligand>
</feature>
<evidence type="ECO:0000256" key="2">
    <source>
        <dbReference type="ARBA" id="ARBA00012035"/>
    </source>
</evidence>
<keyword evidence="4 12" id="KW-0808">Transferase</keyword>
<dbReference type="SUPFAM" id="SSF53613">
    <property type="entry name" value="Ribokinase-like"/>
    <property type="match status" value="1"/>
</dbReference>
<dbReference type="EMBL" id="SRMF01000005">
    <property type="protein sequence ID" value="TGG92420.1"/>
    <property type="molecule type" value="Genomic_DNA"/>
</dbReference>
<evidence type="ECO:0000256" key="5">
    <source>
        <dbReference type="ARBA" id="ARBA00022723"/>
    </source>
</evidence>
<evidence type="ECO:0000256" key="8">
    <source>
        <dbReference type="ARBA" id="ARBA00022840"/>
    </source>
</evidence>
<dbReference type="CDD" id="cd01174">
    <property type="entry name" value="ribokinase"/>
    <property type="match status" value="1"/>
</dbReference>
<feature type="binding site" evidence="12">
    <location>
        <position position="256"/>
    </location>
    <ligand>
        <name>K(+)</name>
        <dbReference type="ChEBI" id="CHEBI:29103"/>
    </ligand>
</feature>
<dbReference type="HAMAP" id="MF_01987">
    <property type="entry name" value="Ribokinase"/>
    <property type="match status" value="1"/>
</dbReference>
<evidence type="ECO:0000256" key="12">
    <source>
        <dbReference type="HAMAP-Rule" id="MF_01987"/>
    </source>
</evidence>
<keyword evidence="12" id="KW-0963">Cytoplasm</keyword>
<proteinExistence type="inferred from homology"/>
<dbReference type="PANTHER" id="PTHR10584">
    <property type="entry name" value="SUGAR KINASE"/>
    <property type="match status" value="1"/>
</dbReference>
<dbReference type="RefSeq" id="WP_135483894.1">
    <property type="nucleotide sequence ID" value="NZ_SRMF01000005.1"/>
</dbReference>
<dbReference type="Gene3D" id="3.40.1190.20">
    <property type="match status" value="1"/>
</dbReference>
<evidence type="ECO:0000256" key="11">
    <source>
        <dbReference type="ARBA" id="ARBA00023277"/>
    </source>
</evidence>
<dbReference type="GO" id="GO:0046872">
    <property type="term" value="F:metal ion binding"/>
    <property type="evidence" value="ECO:0007669"/>
    <property type="project" value="UniProtKB-KW"/>
</dbReference>
<keyword evidence="8 12" id="KW-0067">ATP-binding</keyword>
<evidence type="ECO:0000313" key="15">
    <source>
        <dbReference type="Proteomes" id="UP000297475"/>
    </source>
</evidence>
<dbReference type="UniPathway" id="UPA00916">
    <property type="reaction ID" value="UER00889"/>
</dbReference>
<feature type="binding site" evidence="12">
    <location>
        <begin position="261"/>
        <end position="262"/>
    </location>
    <ligand>
        <name>ATP</name>
        <dbReference type="ChEBI" id="CHEBI:30616"/>
    </ligand>
</feature>
<comment type="caution">
    <text evidence="14">The sequence shown here is derived from an EMBL/GenBank/DDBJ whole genome shotgun (WGS) entry which is preliminary data.</text>
</comment>
<gene>
    <name evidence="12 14" type="primary">rbsK</name>
    <name evidence="14" type="ORF">E4656_13165</name>
</gene>
<keyword evidence="7 12" id="KW-0418">Kinase</keyword>
<keyword evidence="6 12" id="KW-0547">Nucleotide-binding</keyword>
<dbReference type="GO" id="GO:0004747">
    <property type="term" value="F:ribokinase activity"/>
    <property type="evidence" value="ECO:0007669"/>
    <property type="project" value="UniProtKB-UniRule"/>
</dbReference>
<feature type="binding site" evidence="12">
    <location>
        <position position="295"/>
    </location>
    <ligand>
        <name>K(+)</name>
        <dbReference type="ChEBI" id="CHEBI:29103"/>
    </ligand>
</feature>
<evidence type="ECO:0000256" key="1">
    <source>
        <dbReference type="ARBA" id="ARBA00005380"/>
    </source>
</evidence>
<dbReference type="InterPro" id="IPR011611">
    <property type="entry name" value="PfkB_dom"/>
</dbReference>